<comment type="caution">
    <text evidence="4">The sequence shown here is derived from an EMBL/GenBank/DDBJ whole genome shotgun (WGS) entry which is preliminary data.</text>
</comment>
<name>A0A099I9H9_CLOIN</name>
<evidence type="ECO:0000313" key="5">
    <source>
        <dbReference type="Proteomes" id="UP000030008"/>
    </source>
</evidence>
<dbReference type="AlphaFoldDB" id="A0A099I9H9"/>
<dbReference type="EMBL" id="JQIF01000031">
    <property type="protein sequence ID" value="KGJ53847.1"/>
    <property type="molecule type" value="Genomic_DNA"/>
</dbReference>
<dbReference type="Gene3D" id="3.40.50.720">
    <property type="entry name" value="NAD(P)-binding Rossmann-like Domain"/>
    <property type="match status" value="1"/>
</dbReference>
<dbReference type="InterPro" id="IPR036291">
    <property type="entry name" value="NAD(P)-bd_dom_sf"/>
</dbReference>
<dbReference type="Proteomes" id="UP000030008">
    <property type="component" value="Unassembled WGS sequence"/>
</dbReference>
<gene>
    <name evidence="4" type="ORF">CIAN88_06810</name>
</gene>
<evidence type="ECO:0000313" key="4">
    <source>
        <dbReference type="EMBL" id="KGJ53847.1"/>
    </source>
</evidence>
<dbReference type="PANTHER" id="PTHR42901">
    <property type="entry name" value="ALCOHOL DEHYDROGENASE"/>
    <property type="match status" value="1"/>
</dbReference>
<dbReference type="GO" id="GO:0016491">
    <property type="term" value="F:oxidoreductase activity"/>
    <property type="evidence" value="ECO:0007669"/>
    <property type="project" value="UniProtKB-KW"/>
</dbReference>
<dbReference type="Pfam" id="PF00106">
    <property type="entry name" value="adh_short"/>
    <property type="match status" value="1"/>
</dbReference>
<dbReference type="PIRSF" id="PIRSF000126">
    <property type="entry name" value="11-beta-HSD1"/>
    <property type="match status" value="1"/>
</dbReference>
<dbReference type="PRINTS" id="PR00081">
    <property type="entry name" value="GDHRDH"/>
</dbReference>
<protein>
    <submittedName>
        <fullName evidence="4">Ketoacyl reductase</fullName>
    </submittedName>
</protein>
<sequence length="250" mass="27954">MKALITGASSGIGRDMARVLAAMDIDLILVARRGGRLRELKRELAVSVDIVILDVSVKENCLALYQRFRNDSVDILINNAGFGDFGEFTQTDLDKELNMISTNIQAVHILSKLFLRDFVKKNRGYILNVASSAAFLPGPLMATYYATKAYVERLTLAMHKELQKRNSHASVSVLCPGPVQTEFDRVANVRFMMKGKTSMDVASYAIRGMFKEKAVMIPGILMKGSYLLCKCLPLSVQMEASYHIQHRKNR</sequence>
<dbReference type="InterPro" id="IPR002347">
    <property type="entry name" value="SDR_fam"/>
</dbReference>
<evidence type="ECO:0000256" key="1">
    <source>
        <dbReference type="ARBA" id="ARBA00006484"/>
    </source>
</evidence>
<accession>A0A099I9H9</accession>
<proteinExistence type="inferred from homology"/>
<dbReference type="PRINTS" id="PR00080">
    <property type="entry name" value="SDRFAMILY"/>
</dbReference>
<organism evidence="4 5">
    <name type="scientific">Clostridium innocuum</name>
    <dbReference type="NCBI Taxonomy" id="1522"/>
    <lineage>
        <taxon>Bacteria</taxon>
        <taxon>Bacillati</taxon>
        <taxon>Bacillota</taxon>
        <taxon>Clostridia</taxon>
        <taxon>Eubacteriales</taxon>
        <taxon>Clostridiaceae</taxon>
        <taxon>Clostridium</taxon>
    </lineage>
</organism>
<dbReference type="RefSeq" id="WP_044904719.1">
    <property type="nucleotide sequence ID" value="NZ_JQIF01000031.1"/>
</dbReference>
<keyword evidence="2" id="KW-0560">Oxidoreductase</keyword>
<dbReference type="CDD" id="cd05233">
    <property type="entry name" value="SDR_c"/>
    <property type="match status" value="1"/>
</dbReference>
<evidence type="ECO:0000256" key="3">
    <source>
        <dbReference type="RuleBase" id="RU000363"/>
    </source>
</evidence>
<dbReference type="PANTHER" id="PTHR42901:SF1">
    <property type="entry name" value="ALCOHOL DEHYDROGENASE"/>
    <property type="match status" value="1"/>
</dbReference>
<reference evidence="4 5" key="1">
    <citation type="submission" date="2014-08" db="EMBL/GenBank/DDBJ databases">
        <title>Clostridium innocuum, an unnegligible vancomycin-resistant pathogen causing extra-intestinal infections.</title>
        <authorList>
            <person name="Feng Y."/>
            <person name="Chiu C.-H."/>
        </authorList>
    </citation>
    <scope>NUCLEOTIDE SEQUENCE [LARGE SCALE GENOMIC DNA]</scope>
    <source>
        <strain evidence="4 5">AN88</strain>
    </source>
</reference>
<dbReference type="SUPFAM" id="SSF51735">
    <property type="entry name" value="NAD(P)-binding Rossmann-fold domains"/>
    <property type="match status" value="1"/>
</dbReference>
<comment type="similarity">
    <text evidence="1 3">Belongs to the short-chain dehydrogenases/reductases (SDR) family.</text>
</comment>
<evidence type="ECO:0000256" key="2">
    <source>
        <dbReference type="ARBA" id="ARBA00023002"/>
    </source>
</evidence>